<accession>A0A7J8QJH2</accession>
<dbReference type="InterPro" id="IPR002156">
    <property type="entry name" value="RNaseH_domain"/>
</dbReference>
<dbReference type="SUPFAM" id="SSF53098">
    <property type="entry name" value="Ribonuclease H-like"/>
    <property type="match status" value="1"/>
</dbReference>
<organism evidence="2 3">
    <name type="scientific">Gossypium raimondii</name>
    <name type="common">Peruvian cotton</name>
    <name type="synonym">Gossypium klotzschianum subsp. raimondii</name>
    <dbReference type="NCBI Taxonomy" id="29730"/>
    <lineage>
        <taxon>Eukaryota</taxon>
        <taxon>Viridiplantae</taxon>
        <taxon>Streptophyta</taxon>
        <taxon>Embryophyta</taxon>
        <taxon>Tracheophyta</taxon>
        <taxon>Spermatophyta</taxon>
        <taxon>Magnoliopsida</taxon>
        <taxon>eudicotyledons</taxon>
        <taxon>Gunneridae</taxon>
        <taxon>Pentapetalae</taxon>
        <taxon>rosids</taxon>
        <taxon>malvids</taxon>
        <taxon>Malvales</taxon>
        <taxon>Malvaceae</taxon>
        <taxon>Malvoideae</taxon>
        <taxon>Gossypium</taxon>
    </lineage>
</organism>
<dbReference type="CDD" id="cd06222">
    <property type="entry name" value="RNase_H_like"/>
    <property type="match status" value="1"/>
</dbReference>
<dbReference type="AlphaFoldDB" id="A0A7J8QJH2"/>
<dbReference type="Pfam" id="PF13456">
    <property type="entry name" value="RVT_3"/>
    <property type="match status" value="1"/>
</dbReference>
<dbReference type="InterPro" id="IPR012337">
    <property type="entry name" value="RNaseH-like_sf"/>
</dbReference>
<comment type="caution">
    <text evidence="2">The sequence shown here is derived from an EMBL/GenBank/DDBJ whole genome shotgun (WGS) entry which is preliminary data.</text>
</comment>
<name>A0A7J8QJH2_GOSRA</name>
<proteinExistence type="predicted"/>
<reference evidence="2 3" key="1">
    <citation type="journal article" date="2019" name="Genome Biol. Evol.">
        <title>Insights into the evolution of the New World diploid cottons (Gossypium, subgenus Houzingenia) based on genome sequencing.</title>
        <authorList>
            <person name="Grover C.E."/>
            <person name="Arick M.A. 2nd"/>
            <person name="Thrash A."/>
            <person name="Conover J.L."/>
            <person name="Sanders W.S."/>
            <person name="Peterson D.G."/>
            <person name="Frelichowski J.E."/>
            <person name="Scheffler J.A."/>
            <person name="Scheffler B.E."/>
            <person name="Wendel J.F."/>
        </authorList>
    </citation>
    <scope>NUCLEOTIDE SEQUENCE [LARGE SCALE GENOMIC DNA]</scope>
    <source>
        <strain evidence="2">8</strain>
        <tissue evidence="2">Leaf</tissue>
    </source>
</reference>
<dbReference type="GO" id="GO:0004523">
    <property type="term" value="F:RNA-DNA hybrid ribonuclease activity"/>
    <property type="evidence" value="ECO:0007669"/>
    <property type="project" value="InterPro"/>
</dbReference>
<evidence type="ECO:0000259" key="1">
    <source>
        <dbReference type="Pfam" id="PF13456"/>
    </source>
</evidence>
<dbReference type="EMBL" id="JABEZZ010000012">
    <property type="protein sequence ID" value="MBA0601366.1"/>
    <property type="molecule type" value="Genomic_DNA"/>
</dbReference>
<sequence>MYQFTLEMNSNTWKLLWKAKAPQTDFLDVMALLKRSSMSLEIVCSPGLFGLQLYQLISRNMFVFFESHSSVQEVVDTAPERGWVKLNTDGVVSTSTQPAAIGGDIHDDRGSWGSRQVELELDNALLVELMLVGNSIAGHIVELCAIHKILHRHWKVRIRHIPRAHNEVADFMAKQVPSFTSIQVSPSLLKL</sequence>
<dbReference type="PANTHER" id="PTHR47723:SF24">
    <property type="entry name" value="RNASE H TYPE-1 DOMAIN-CONTAINING PROTEIN"/>
    <property type="match status" value="1"/>
</dbReference>
<dbReference type="PANTHER" id="PTHR47723">
    <property type="entry name" value="OS05G0353850 PROTEIN"/>
    <property type="match status" value="1"/>
</dbReference>
<dbReference type="GO" id="GO:0003676">
    <property type="term" value="F:nucleic acid binding"/>
    <property type="evidence" value="ECO:0007669"/>
    <property type="project" value="InterPro"/>
</dbReference>
<dbReference type="InterPro" id="IPR036397">
    <property type="entry name" value="RNaseH_sf"/>
</dbReference>
<dbReference type="InterPro" id="IPR053151">
    <property type="entry name" value="RNase_H-like"/>
</dbReference>
<gene>
    <name evidence="2" type="ORF">Gorai_004546</name>
</gene>
<evidence type="ECO:0000313" key="2">
    <source>
        <dbReference type="EMBL" id="MBA0601366.1"/>
    </source>
</evidence>
<evidence type="ECO:0000313" key="3">
    <source>
        <dbReference type="Proteomes" id="UP000593578"/>
    </source>
</evidence>
<feature type="domain" description="RNase H type-1" evidence="1">
    <location>
        <begin position="112"/>
        <end position="175"/>
    </location>
</feature>
<dbReference type="Gene3D" id="3.30.420.10">
    <property type="entry name" value="Ribonuclease H-like superfamily/Ribonuclease H"/>
    <property type="match status" value="1"/>
</dbReference>
<dbReference type="Proteomes" id="UP000593578">
    <property type="component" value="Unassembled WGS sequence"/>
</dbReference>
<dbReference type="InterPro" id="IPR044730">
    <property type="entry name" value="RNase_H-like_dom_plant"/>
</dbReference>
<protein>
    <recommendedName>
        <fullName evidence="1">RNase H type-1 domain-containing protein</fullName>
    </recommendedName>
</protein>